<proteinExistence type="predicted"/>
<evidence type="ECO:0000313" key="2">
    <source>
        <dbReference type="Proteomes" id="UP000010422"/>
    </source>
</evidence>
<accession>L0PH35</accession>
<comment type="caution">
    <text evidence="1">The sequence shown here is derived from an EMBL/GenBank/DDBJ whole genome shotgun (WGS) entry which is preliminary data.</text>
</comment>
<reference evidence="1 2" key="1">
    <citation type="journal article" date="2012" name="MBio">
        <title>De novo assembly of the Pneumocystis jirovecii genome from a single bronchoalveolar lavage fluid specimen from a patient.</title>
        <authorList>
            <person name="Cisse O.H."/>
            <person name="Pagni M."/>
            <person name="Hauser P.M."/>
        </authorList>
    </citation>
    <scope>NUCLEOTIDE SEQUENCE [LARGE SCALE GENOMIC DNA]</scope>
    <source>
        <strain evidence="1 2">SE8</strain>
    </source>
</reference>
<gene>
    <name evidence="1" type="ORF">PNEJI1_002872</name>
</gene>
<dbReference type="EMBL" id="CAKM01000346">
    <property type="protein sequence ID" value="CCJ31562.1"/>
    <property type="molecule type" value="Genomic_DNA"/>
</dbReference>
<evidence type="ECO:0000313" key="1">
    <source>
        <dbReference type="EMBL" id="CCJ31562.1"/>
    </source>
</evidence>
<dbReference type="InParanoid" id="L0PH35"/>
<organism evidence="2">
    <name type="scientific">Pneumocystis jirovecii</name>
    <name type="common">Human pneumocystis pneumonia agent</name>
    <dbReference type="NCBI Taxonomy" id="42068"/>
    <lineage>
        <taxon>Eukaryota</taxon>
        <taxon>Fungi</taxon>
        <taxon>Dikarya</taxon>
        <taxon>Ascomycota</taxon>
        <taxon>Taphrinomycotina</taxon>
        <taxon>Pneumocystomycetes</taxon>
        <taxon>Pneumocystaceae</taxon>
        <taxon>Pneumocystis</taxon>
    </lineage>
</organism>
<protein>
    <submittedName>
        <fullName evidence="1">Uncharacterized protein</fullName>
    </submittedName>
</protein>
<sequence length="68" mass="7618">MKKYTSQYEILSMLSFCSLRLPKRAPLIRLIIFTFPATPPTATTVPSLLYAKHVNPPQSNLESLGVIL</sequence>
<dbReference type="AlphaFoldDB" id="L0PH35"/>
<dbReference type="VEuPathDB" id="FungiDB:PNEJI1_002872"/>
<dbReference type="Proteomes" id="UP000010422">
    <property type="component" value="Unassembled WGS sequence"/>
</dbReference>
<name>L0PH35_PNEJI</name>